<dbReference type="AlphaFoldDB" id="A0A1R0X0A5"/>
<reference evidence="2 3" key="1">
    <citation type="submission" date="2016-10" db="EMBL/GenBank/DDBJ databases">
        <title>Paenibacillus species isolates.</title>
        <authorList>
            <person name="Beno S.M."/>
        </authorList>
    </citation>
    <scope>NUCLEOTIDE SEQUENCE [LARGE SCALE GENOMIC DNA]</scope>
    <source>
        <strain evidence="2 3">FSL H7-0604</strain>
    </source>
</reference>
<dbReference type="Gene3D" id="1.10.10.10">
    <property type="entry name" value="Winged helix-like DNA-binding domain superfamily/Winged helix DNA-binding domain"/>
    <property type="match status" value="1"/>
</dbReference>
<dbReference type="InterPro" id="IPR050077">
    <property type="entry name" value="LexA_repressor"/>
</dbReference>
<evidence type="ECO:0000313" key="2">
    <source>
        <dbReference type="EMBL" id="OMD25517.1"/>
    </source>
</evidence>
<dbReference type="InterPro" id="IPR006199">
    <property type="entry name" value="LexA_DNA-bd_dom"/>
</dbReference>
<gene>
    <name evidence="2" type="ORF">BJP51_04415</name>
</gene>
<dbReference type="InterPro" id="IPR036390">
    <property type="entry name" value="WH_DNA-bd_sf"/>
</dbReference>
<sequence>MFLFYGVLYDFSKELISISELTRREKDALNAINNLYDRLKYSPTVQEIADEMGLSSKSTAFRYIQGLEEKGYLERKESSPRALRVIRHVK</sequence>
<dbReference type="Proteomes" id="UP000187465">
    <property type="component" value="Unassembled WGS sequence"/>
</dbReference>
<name>A0A1R0X0A5_9BACL</name>
<proteinExistence type="predicted"/>
<evidence type="ECO:0000259" key="1">
    <source>
        <dbReference type="Pfam" id="PF01726"/>
    </source>
</evidence>
<dbReference type="PANTHER" id="PTHR33516">
    <property type="entry name" value="LEXA REPRESSOR"/>
    <property type="match status" value="1"/>
</dbReference>
<dbReference type="PANTHER" id="PTHR33516:SF2">
    <property type="entry name" value="LEXA REPRESSOR-RELATED"/>
    <property type="match status" value="1"/>
</dbReference>
<dbReference type="GO" id="GO:0006508">
    <property type="term" value="P:proteolysis"/>
    <property type="evidence" value="ECO:0007669"/>
    <property type="project" value="InterPro"/>
</dbReference>
<evidence type="ECO:0000313" key="3">
    <source>
        <dbReference type="Proteomes" id="UP000187465"/>
    </source>
</evidence>
<comment type="caution">
    <text evidence="2">The sequence shown here is derived from an EMBL/GenBank/DDBJ whole genome shotgun (WGS) entry which is preliminary data.</text>
</comment>
<dbReference type="EMBL" id="MKQP01000045">
    <property type="protein sequence ID" value="OMD25517.1"/>
    <property type="molecule type" value="Genomic_DNA"/>
</dbReference>
<dbReference type="InterPro" id="IPR036388">
    <property type="entry name" value="WH-like_DNA-bd_sf"/>
</dbReference>
<accession>A0A1R0X0A5</accession>
<feature type="domain" description="LexA repressor DNA-binding" evidence="1">
    <location>
        <begin position="19"/>
        <end position="82"/>
    </location>
</feature>
<dbReference type="SUPFAM" id="SSF46785">
    <property type="entry name" value="Winged helix' DNA-binding domain"/>
    <property type="match status" value="1"/>
</dbReference>
<organism evidence="2 3">
    <name type="scientific">Paenibacillus odorifer</name>
    <dbReference type="NCBI Taxonomy" id="189426"/>
    <lineage>
        <taxon>Bacteria</taxon>
        <taxon>Bacillati</taxon>
        <taxon>Bacillota</taxon>
        <taxon>Bacilli</taxon>
        <taxon>Bacillales</taxon>
        <taxon>Paenibacillaceae</taxon>
        <taxon>Paenibacillus</taxon>
    </lineage>
</organism>
<dbReference type="GO" id="GO:0004252">
    <property type="term" value="F:serine-type endopeptidase activity"/>
    <property type="evidence" value="ECO:0007669"/>
    <property type="project" value="InterPro"/>
</dbReference>
<protein>
    <recommendedName>
        <fullName evidence="1">LexA repressor DNA-binding domain-containing protein</fullName>
    </recommendedName>
</protein>
<dbReference type="Pfam" id="PF01726">
    <property type="entry name" value="LexA_DNA_bind"/>
    <property type="match status" value="1"/>
</dbReference>